<dbReference type="EMBL" id="JBHSXH010000011">
    <property type="protein sequence ID" value="MFC6825157.1"/>
    <property type="molecule type" value="Genomic_DNA"/>
</dbReference>
<dbReference type="InterPro" id="IPR002347">
    <property type="entry name" value="SDR_fam"/>
</dbReference>
<sequence length="277" mass="28943">MSERLSGRVAVVTGGGNGIGAATCLRLAEAGASVVAVDRDAEAAEATAEDVETETGRRAVAVAADVGEEAQVRRMAETVDAEFGGADVLVNNAAVRVEPRPVTEADEESWDRIVSVNLKGVAFCSKHVIPLMRDGGAVVNIASNGAAVARPNWSQYDATKGAVVSMTKDMACDHAADGIRVNAVSPGWVITEYHLPDDEDEARRFFEERTTPHPDGPGVLKRAAEPREVADVICFLASEEASFVTGANVPVDGGVAAVGKGFSWEAYEESATGDDAD</sequence>
<dbReference type="InterPro" id="IPR036291">
    <property type="entry name" value="NAD(P)-bd_dom_sf"/>
</dbReference>
<proteinExistence type="inferred from homology"/>
<evidence type="ECO:0000313" key="4">
    <source>
        <dbReference type="Proteomes" id="UP001596408"/>
    </source>
</evidence>
<dbReference type="Gene3D" id="3.40.50.720">
    <property type="entry name" value="NAD(P)-binding Rossmann-like Domain"/>
    <property type="match status" value="1"/>
</dbReference>
<accession>A0ABD5TX11</accession>
<dbReference type="AlphaFoldDB" id="A0ABD5TX11"/>
<reference evidence="3 4" key="1">
    <citation type="journal article" date="2019" name="Int. J. Syst. Evol. Microbiol.">
        <title>The Global Catalogue of Microorganisms (GCM) 10K type strain sequencing project: providing services to taxonomists for standard genome sequencing and annotation.</title>
        <authorList>
            <consortium name="The Broad Institute Genomics Platform"/>
            <consortium name="The Broad Institute Genome Sequencing Center for Infectious Disease"/>
            <person name="Wu L."/>
            <person name="Ma J."/>
        </authorList>
    </citation>
    <scope>NUCLEOTIDE SEQUENCE [LARGE SCALE GENOMIC DNA]</scope>
    <source>
        <strain evidence="3 4">YIM 94188</strain>
    </source>
</reference>
<dbReference type="PRINTS" id="PR00080">
    <property type="entry name" value="SDRFAMILY"/>
</dbReference>
<keyword evidence="4" id="KW-1185">Reference proteome</keyword>
<dbReference type="RefSeq" id="WP_379695098.1">
    <property type="nucleotide sequence ID" value="NZ_JBHSXH010000011.1"/>
</dbReference>
<dbReference type="PRINTS" id="PR00081">
    <property type="entry name" value="GDHRDH"/>
</dbReference>
<dbReference type="PANTHER" id="PTHR24321:SF8">
    <property type="entry name" value="ESTRADIOL 17-BETA-DEHYDROGENASE 8-RELATED"/>
    <property type="match status" value="1"/>
</dbReference>
<evidence type="ECO:0000313" key="3">
    <source>
        <dbReference type="EMBL" id="MFC6825157.1"/>
    </source>
</evidence>
<dbReference type="PANTHER" id="PTHR24321">
    <property type="entry name" value="DEHYDROGENASES, SHORT CHAIN"/>
    <property type="match status" value="1"/>
</dbReference>
<dbReference type="CDD" id="cd05233">
    <property type="entry name" value="SDR_c"/>
    <property type="match status" value="1"/>
</dbReference>
<dbReference type="GO" id="GO:0016491">
    <property type="term" value="F:oxidoreductase activity"/>
    <property type="evidence" value="ECO:0007669"/>
    <property type="project" value="UniProtKB-KW"/>
</dbReference>
<keyword evidence="2 3" id="KW-0560">Oxidoreductase</keyword>
<protein>
    <submittedName>
        <fullName evidence="3">SDR family NAD(P)-dependent oxidoreductase</fullName>
        <ecNumber evidence="3">1.1.1.-</ecNumber>
    </submittedName>
</protein>
<dbReference type="NCBIfam" id="NF005559">
    <property type="entry name" value="PRK07231.1"/>
    <property type="match status" value="1"/>
</dbReference>
<comment type="caution">
    <text evidence="3">The sequence shown here is derived from an EMBL/GenBank/DDBJ whole genome shotgun (WGS) entry which is preliminary data.</text>
</comment>
<evidence type="ECO:0000256" key="2">
    <source>
        <dbReference type="ARBA" id="ARBA00023002"/>
    </source>
</evidence>
<dbReference type="Pfam" id="PF13561">
    <property type="entry name" value="adh_short_C2"/>
    <property type="match status" value="1"/>
</dbReference>
<gene>
    <name evidence="3" type="ORF">ACFQEV_09145</name>
</gene>
<dbReference type="SUPFAM" id="SSF51735">
    <property type="entry name" value="NAD(P)-binding Rossmann-fold domains"/>
    <property type="match status" value="1"/>
</dbReference>
<dbReference type="Proteomes" id="UP001596408">
    <property type="component" value="Unassembled WGS sequence"/>
</dbReference>
<name>A0ABD5TX11_9EURY</name>
<evidence type="ECO:0000256" key="1">
    <source>
        <dbReference type="ARBA" id="ARBA00006484"/>
    </source>
</evidence>
<comment type="similarity">
    <text evidence="1">Belongs to the short-chain dehydrogenases/reductases (SDR) family.</text>
</comment>
<dbReference type="EC" id="1.1.1.-" evidence="3"/>
<organism evidence="3 4">
    <name type="scientific">Halopelagius fulvigenes</name>
    <dbReference type="NCBI Taxonomy" id="1198324"/>
    <lineage>
        <taxon>Archaea</taxon>
        <taxon>Methanobacteriati</taxon>
        <taxon>Methanobacteriota</taxon>
        <taxon>Stenosarchaea group</taxon>
        <taxon>Halobacteria</taxon>
        <taxon>Halobacteriales</taxon>
        <taxon>Haloferacaceae</taxon>
    </lineage>
</organism>
<dbReference type="FunFam" id="3.40.50.720:FF:000084">
    <property type="entry name" value="Short-chain dehydrogenase reductase"/>
    <property type="match status" value="1"/>
</dbReference>